<protein>
    <submittedName>
        <fullName evidence="5">AAA family ATPase</fullName>
    </submittedName>
</protein>
<dbReference type="InterPro" id="IPR003593">
    <property type="entry name" value="AAA+_ATPase"/>
</dbReference>
<comment type="caution">
    <text evidence="5">The sequence shown here is derived from an EMBL/GenBank/DDBJ whole genome shotgun (WGS) entry which is preliminary data.</text>
</comment>
<reference evidence="6" key="1">
    <citation type="journal article" date="2019" name="Int. J. Syst. Evol. Microbiol.">
        <title>The Global Catalogue of Microorganisms (GCM) 10K type strain sequencing project: providing services to taxonomists for standard genome sequencing and annotation.</title>
        <authorList>
            <consortium name="The Broad Institute Genomics Platform"/>
            <consortium name="The Broad Institute Genome Sequencing Center for Infectious Disease"/>
            <person name="Wu L."/>
            <person name="Ma J."/>
        </authorList>
    </citation>
    <scope>NUCLEOTIDE SEQUENCE [LARGE SCALE GENOMIC DNA]</scope>
    <source>
        <strain evidence="6">CECT 7398</strain>
    </source>
</reference>
<dbReference type="RefSeq" id="WP_170883486.1">
    <property type="nucleotide sequence ID" value="NZ_JABEYA020000019.1"/>
</dbReference>
<dbReference type="SUPFAM" id="SSF52540">
    <property type="entry name" value="P-loop containing nucleoside triphosphate hydrolases"/>
    <property type="match status" value="1"/>
</dbReference>
<dbReference type="EMBL" id="JAUFQC010000001">
    <property type="protein sequence ID" value="MDN3608725.1"/>
    <property type="molecule type" value="Genomic_DNA"/>
</dbReference>
<accession>A0ABT8BRI3</accession>
<gene>
    <name evidence="5" type="ORF">QWZ16_03000</name>
</gene>
<dbReference type="Pfam" id="PF00004">
    <property type="entry name" value="AAA"/>
    <property type="match status" value="1"/>
</dbReference>
<evidence type="ECO:0000256" key="2">
    <source>
        <dbReference type="ARBA" id="ARBA00022741"/>
    </source>
</evidence>
<evidence type="ECO:0000259" key="4">
    <source>
        <dbReference type="SMART" id="SM00382"/>
    </source>
</evidence>
<evidence type="ECO:0000313" key="5">
    <source>
        <dbReference type="EMBL" id="MDN3608725.1"/>
    </source>
</evidence>
<sequence>MEDKLILNLVDVALKGDKSTAQMIVRKLASKIRLENTSLYEQMAQRLASDALRSSNVRRMPPPVDSDSRQSLIKVEVPTLLSKSPIYSDSVSDVFDQVLLERKYVDALLSEGLQPTKSLIFQGPPGVGKTMSARWLANQLDLPLLILDLATVMSSFLGKTGSNVRAVLEHAMSFPCVLLLDEFDAIAKRRDDDRELGELKRLVTVLLQTIDEWPSTSLLVAATNHGELLDPAIWRRFDMEILFTMPSKDMIGDYLSEYWSDIADKKQEYVDKFEGMSFSNIDRELTQEKRASVISALALRNLAGEENVGYYEELSMEEKKAMSVKLHNQGLSQRAIASKLSISRPTVKKSIEDSKEG</sequence>
<dbReference type="InterPro" id="IPR027417">
    <property type="entry name" value="P-loop_NTPase"/>
</dbReference>
<comment type="similarity">
    <text evidence="1">Belongs to the AAA ATPase family.</text>
</comment>
<organism evidence="5 6">
    <name type="scientific">Vibrio ostreicida</name>
    <dbReference type="NCBI Taxonomy" id="526588"/>
    <lineage>
        <taxon>Bacteria</taxon>
        <taxon>Pseudomonadati</taxon>
        <taxon>Pseudomonadota</taxon>
        <taxon>Gammaproteobacteria</taxon>
        <taxon>Vibrionales</taxon>
        <taxon>Vibrionaceae</taxon>
        <taxon>Vibrio</taxon>
    </lineage>
</organism>
<feature type="domain" description="AAA+ ATPase" evidence="4">
    <location>
        <begin position="115"/>
        <end position="247"/>
    </location>
</feature>
<keyword evidence="3" id="KW-0067">ATP-binding</keyword>
<name>A0ABT8BRI3_9VIBR</name>
<dbReference type="SMART" id="SM00382">
    <property type="entry name" value="AAA"/>
    <property type="match status" value="1"/>
</dbReference>
<dbReference type="InterPro" id="IPR003959">
    <property type="entry name" value="ATPase_AAA_core"/>
</dbReference>
<keyword evidence="2" id="KW-0547">Nucleotide-binding</keyword>
<evidence type="ECO:0000256" key="3">
    <source>
        <dbReference type="ARBA" id="ARBA00022840"/>
    </source>
</evidence>
<keyword evidence="6" id="KW-1185">Reference proteome</keyword>
<evidence type="ECO:0000256" key="1">
    <source>
        <dbReference type="ARBA" id="ARBA00006914"/>
    </source>
</evidence>
<dbReference type="InterPro" id="IPR036388">
    <property type="entry name" value="WH-like_DNA-bd_sf"/>
</dbReference>
<dbReference type="Gene3D" id="3.40.50.300">
    <property type="entry name" value="P-loop containing nucleotide triphosphate hydrolases"/>
    <property type="match status" value="1"/>
</dbReference>
<proteinExistence type="inferred from homology"/>
<dbReference type="Gene3D" id="1.10.10.10">
    <property type="entry name" value="Winged helix-like DNA-binding domain superfamily/Winged helix DNA-binding domain"/>
    <property type="match status" value="1"/>
</dbReference>
<dbReference type="PANTHER" id="PTHR23073">
    <property type="entry name" value="26S PROTEASOME REGULATORY SUBUNIT"/>
    <property type="match status" value="1"/>
</dbReference>
<dbReference type="CDD" id="cd19481">
    <property type="entry name" value="RecA-like_protease"/>
    <property type="match status" value="1"/>
</dbReference>
<dbReference type="Proteomes" id="UP001238540">
    <property type="component" value="Unassembled WGS sequence"/>
</dbReference>
<evidence type="ECO:0000313" key="6">
    <source>
        <dbReference type="Proteomes" id="UP001238540"/>
    </source>
</evidence>
<dbReference type="InterPro" id="IPR050221">
    <property type="entry name" value="26S_Proteasome_ATPase"/>
</dbReference>